<protein>
    <submittedName>
        <fullName evidence="3">Flavin reductase</fullName>
    </submittedName>
</protein>
<proteinExistence type="predicted"/>
<dbReference type="InterPro" id="IPR002563">
    <property type="entry name" value="Flavin_Rdtase-like_dom"/>
</dbReference>
<reference evidence="3 4" key="1">
    <citation type="submission" date="2018-12" db="EMBL/GenBank/DDBJ databases">
        <title>Mesorhizobium carbonis sp. nov., isolated from coal mine water.</title>
        <authorList>
            <person name="Xin W."/>
            <person name="Xu Z."/>
            <person name="Xiang F."/>
            <person name="Zhang J."/>
            <person name="Xi L."/>
            <person name="Liu J."/>
        </authorList>
    </citation>
    <scope>NUCLEOTIDE SEQUENCE [LARGE SCALE GENOMIC DNA]</scope>
    <source>
        <strain evidence="3 4">B2.3</strain>
    </source>
</reference>
<keyword evidence="4" id="KW-1185">Reference proteome</keyword>
<gene>
    <name evidence="3" type="ORF">EJC49_11165</name>
</gene>
<feature type="domain" description="Flavin reductase like" evidence="2">
    <location>
        <begin position="16"/>
        <end position="163"/>
    </location>
</feature>
<dbReference type="GO" id="GO:0042602">
    <property type="term" value="F:riboflavin reductase (NADPH) activity"/>
    <property type="evidence" value="ECO:0007669"/>
    <property type="project" value="TreeGrafter"/>
</dbReference>
<dbReference type="RefSeq" id="WP_126700009.1">
    <property type="nucleotide sequence ID" value="NZ_RWKW01000036.1"/>
</dbReference>
<dbReference type="Proteomes" id="UP000278398">
    <property type="component" value="Unassembled WGS sequence"/>
</dbReference>
<dbReference type="PANTHER" id="PTHR30466">
    <property type="entry name" value="FLAVIN REDUCTASE"/>
    <property type="match status" value="1"/>
</dbReference>
<evidence type="ECO:0000313" key="3">
    <source>
        <dbReference type="EMBL" id="RST86340.1"/>
    </source>
</evidence>
<dbReference type="PANTHER" id="PTHR30466:SF1">
    <property type="entry name" value="FMN REDUCTASE (NADH) RUTF"/>
    <property type="match status" value="1"/>
</dbReference>
<dbReference type="InterPro" id="IPR012349">
    <property type="entry name" value="Split_barrel_FMN-bd"/>
</dbReference>
<organism evidence="3 4">
    <name type="scientific">Aquibium carbonis</name>
    <dbReference type="NCBI Taxonomy" id="2495581"/>
    <lineage>
        <taxon>Bacteria</taxon>
        <taxon>Pseudomonadati</taxon>
        <taxon>Pseudomonadota</taxon>
        <taxon>Alphaproteobacteria</taxon>
        <taxon>Hyphomicrobiales</taxon>
        <taxon>Phyllobacteriaceae</taxon>
        <taxon>Aquibium</taxon>
    </lineage>
</organism>
<name>A0A3R9YFD5_9HYPH</name>
<sequence>MLKKSEIEPARYRDAMANFAGAVHVVTTDGPAGKRGVTVIAACSVSDAPPTILVCLNRTGGKNDVFRDNGLFALNTLAAEHQALSADFAGLTGKPPETRFDGDCWETISTGAPTLKDALAVFDCELIEAKDFATHRVLFGRVTGLRIGDNQSPLIYHRRDYRVL</sequence>
<dbReference type="SUPFAM" id="SSF50475">
    <property type="entry name" value="FMN-binding split barrel"/>
    <property type="match status" value="1"/>
</dbReference>
<comment type="caution">
    <text evidence="3">The sequence shown here is derived from an EMBL/GenBank/DDBJ whole genome shotgun (WGS) entry which is preliminary data.</text>
</comment>
<evidence type="ECO:0000313" key="4">
    <source>
        <dbReference type="Proteomes" id="UP000278398"/>
    </source>
</evidence>
<dbReference type="EMBL" id="RWKW01000036">
    <property type="protein sequence ID" value="RST86340.1"/>
    <property type="molecule type" value="Genomic_DNA"/>
</dbReference>
<dbReference type="AlphaFoldDB" id="A0A3R9YFD5"/>
<dbReference type="Pfam" id="PF01613">
    <property type="entry name" value="Flavin_Reduct"/>
    <property type="match status" value="1"/>
</dbReference>
<dbReference type="OrthoDB" id="9789254at2"/>
<accession>A0A3R9YFD5</accession>
<dbReference type="GO" id="GO:0006208">
    <property type="term" value="P:pyrimidine nucleobase catabolic process"/>
    <property type="evidence" value="ECO:0007669"/>
    <property type="project" value="TreeGrafter"/>
</dbReference>
<dbReference type="GO" id="GO:0010181">
    <property type="term" value="F:FMN binding"/>
    <property type="evidence" value="ECO:0007669"/>
    <property type="project" value="InterPro"/>
</dbReference>
<evidence type="ECO:0000259" key="2">
    <source>
        <dbReference type="SMART" id="SM00903"/>
    </source>
</evidence>
<keyword evidence="1" id="KW-0560">Oxidoreductase</keyword>
<dbReference type="SMART" id="SM00903">
    <property type="entry name" value="Flavin_Reduct"/>
    <property type="match status" value="1"/>
</dbReference>
<evidence type="ECO:0000256" key="1">
    <source>
        <dbReference type="ARBA" id="ARBA00023002"/>
    </source>
</evidence>
<dbReference type="InterPro" id="IPR050268">
    <property type="entry name" value="NADH-dep_flavin_reductase"/>
</dbReference>
<dbReference type="Gene3D" id="2.30.110.10">
    <property type="entry name" value="Electron Transport, Fmn-binding Protein, Chain A"/>
    <property type="match status" value="1"/>
</dbReference>